<name>A0A9D1DSB4_9FIRM</name>
<keyword evidence="3" id="KW-1003">Cell membrane</keyword>
<dbReference type="PANTHER" id="PTHR43744">
    <property type="entry name" value="ABC TRANSPORTER PERMEASE PROTEIN MG189-RELATED-RELATED"/>
    <property type="match status" value="1"/>
</dbReference>
<evidence type="ECO:0000313" key="9">
    <source>
        <dbReference type="EMBL" id="HIR58121.1"/>
    </source>
</evidence>
<evidence type="ECO:0000256" key="5">
    <source>
        <dbReference type="ARBA" id="ARBA00022989"/>
    </source>
</evidence>
<dbReference type="GO" id="GO:0005886">
    <property type="term" value="C:plasma membrane"/>
    <property type="evidence" value="ECO:0007669"/>
    <property type="project" value="UniProtKB-SubCell"/>
</dbReference>
<feature type="transmembrane region" description="Helical" evidence="7">
    <location>
        <begin position="108"/>
        <end position="128"/>
    </location>
</feature>
<keyword evidence="2 7" id="KW-0813">Transport</keyword>
<keyword evidence="5 7" id="KW-1133">Transmembrane helix</keyword>
<evidence type="ECO:0000313" key="10">
    <source>
        <dbReference type="Proteomes" id="UP000886785"/>
    </source>
</evidence>
<feature type="transmembrane region" description="Helical" evidence="7">
    <location>
        <begin position="12"/>
        <end position="30"/>
    </location>
</feature>
<evidence type="ECO:0000259" key="8">
    <source>
        <dbReference type="PROSITE" id="PS50928"/>
    </source>
</evidence>
<reference evidence="9" key="2">
    <citation type="journal article" date="2021" name="PeerJ">
        <title>Extensive microbial diversity within the chicken gut microbiome revealed by metagenomics and culture.</title>
        <authorList>
            <person name="Gilroy R."/>
            <person name="Ravi A."/>
            <person name="Getino M."/>
            <person name="Pursley I."/>
            <person name="Horton D.L."/>
            <person name="Alikhan N.F."/>
            <person name="Baker D."/>
            <person name="Gharbi K."/>
            <person name="Hall N."/>
            <person name="Watson M."/>
            <person name="Adriaenssens E.M."/>
            <person name="Foster-Nyarko E."/>
            <person name="Jarju S."/>
            <person name="Secka A."/>
            <person name="Antonio M."/>
            <person name="Oren A."/>
            <person name="Chaudhuri R.R."/>
            <person name="La Ragione R."/>
            <person name="Hildebrand F."/>
            <person name="Pallen M.J."/>
        </authorList>
    </citation>
    <scope>NUCLEOTIDE SEQUENCE</scope>
    <source>
        <strain evidence="9">ChiSjej1B19-7085</strain>
    </source>
</reference>
<evidence type="ECO:0000256" key="1">
    <source>
        <dbReference type="ARBA" id="ARBA00004651"/>
    </source>
</evidence>
<reference evidence="9" key="1">
    <citation type="submission" date="2020-10" db="EMBL/GenBank/DDBJ databases">
        <authorList>
            <person name="Gilroy R."/>
        </authorList>
    </citation>
    <scope>NUCLEOTIDE SEQUENCE</scope>
    <source>
        <strain evidence="9">ChiSjej1B19-7085</strain>
    </source>
</reference>
<dbReference type="PANTHER" id="PTHR43744:SF9">
    <property type="entry name" value="POLYGALACTURONAN_RHAMNOGALACTURONAN TRANSPORT SYSTEM PERMEASE PROTEIN YTCP"/>
    <property type="match status" value="1"/>
</dbReference>
<keyword evidence="6 7" id="KW-0472">Membrane</keyword>
<dbReference type="InterPro" id="IPR000515">
    <property type="entry name" value="MetI-like"/>
</dbReference>
<evidence type="ECO:0000256" key="2">
    <source>
        <dbReference type="ARBA" id="ARBA00022448"/>
    </source>
</evidence>
<feature type="transmembrane region" description="Helical" evidence="7">
    <location>
        <begin position="181"/>
        <end position="203"/>
    </location>
</feature>
<proteinExistence type="inferred from homology"/>
<comment type="similarity">
    <text evidence="7">Belongs to the binding-protein-dependent transport system permease family.</text>
</comment>
<dbReference type="SUPFAM" id="SSF161098">
    <property type="entry name" value="MetI-like"/>
    <property type="match status" value="1"/>
</dbReference>
<feature type="domain" description="ABC transmembrane type-1" evidence="8">
    <location>
        <begin position="73"/>
        <end position="272"/>
    </location>
</feature>
<dbReference type="Gene3D" id="1.10.3720.10">
    <property type="entry name" value="MetI-like"/>
    <property type="match status" value="1"/>
</dbReference>
<dbReference type="Proteomes" id="UP000886785">
    <property type="component" value="Unassembled WGS sequence"/>
</dbReference>
<keyword evidence="4 7" id="KW-0812">Transmembrane</keyword>
<protein>
    <submittedName>
        <fullName evidence="9">Carbohydrate ABC transporter permease</fullName>
    </submittedName>
</protein>
<dbReference type="GO" id="GO:0055085">
    <property type="term" value="P:transmembrane transport"/>
    <property type="evidence" value="ECO:0007669"/>
    <property type="project" value="InterPro"/>
</dbReference>
<dbReference type="AlphaFoldDB" id="A0A9D1DSB4"/>
<comment type="caution">
    <text evidence="9">The sequence shown here is derived from an EMBL/GenBank/DDBJ whole genome shotgun (WGS) entry which is preliminary data.</text>
</comment>
<dbReference type="Pfam" id="PF00528">
    <property type="entry name" value="BPD_transp_1"/>
    <property type="match status" value="1"/>
</dbReference>
<dbReference type="PROSITE" id="PS50928">
    <property type="entry name" value="ABC_TM1"/>
    <property type="match status" value="1"/>
</dbReference>
<evidence type="ECO:0000256" key="6">
    <source>
        <dbReference type="ARBA" id="ARBA00023136"/>
    </source>
</evidence>
<dbReference type="CDD" id="cd06261">
    <property type="entry name" value="TM_PBP2"/>
    <property type="match status" value="1"/>
</dbReference>
<feature type="transmembrane region" description="Helical" evidence="7">
    <location>
        <begin position="73"/>
        <end position="96"/>
    </location>
</feature>
<dbReference type="EMBL" id="DVHF01000135">
    <property type="protein sequence ID" value="HIR58121.1"/>
    <property type="molecule type" value="Genomic_DNA"/>
</dbReference>
<dbReference type="InterPro" id="IPR035906">
    <property type="entry name" value="MetI-like_sf"/>
</dbReference>
<accession>A0A9D1DSB4</accession>
<sequence>MKPTKGERVFGVFNGLILLSLAFICLFPFINVLARSLSSETAIIGGNVVLWPVDIQFEAYTSVFGNAAMRTSFLYTVFVTVLGTCINILLTVLAAYPLSKNDLVGKKPIWLMILFTMFFSGGIIPLYLVVNGLHLLNTCWALILPGAISTYNMIIMKTFFQNIPDSLEESAKLDGCTEIGVLFRIVLPLSMPVIATLSLFYAVGHWNNFMSSLLYINDTSKFTLQLKLRQLVLQDQLSSMMEGASGASLPRESLKAASIMYATLPILVVYPWLQKYFVKGVLVGSVKA</sequence>
<organism evidence="9 10">
    <name type="scientific">Candidatus Gallacutalibacter pullicola</name>
    <dbReference type="NCBI Taxonomy" id="2840830"/>
    <lineage>
        <taxon>Bacteria</taxon>
        <taxon>Bacillati</taxon>
        <taxon>Bacillota</taxon>
        <taxon>Clostridia</taxon>
        <taxon>Eubacteriales</taxon>
        <taxon>Candidatus Gallacutalibacter</taxon>
    </lineage>
</organism>
<comment type="subcellular location">
    <subcellularLocation>
        <location evidence="1 7">Cell membrane</location>
        <topology evidence="1 7">Multi-pass membrane protein</topology>
    </subcellularLocation>
</comment>
<gene>
    <name evidence="9" type="ORF">IAA54_10690</name>
</gene>
<feature type="transmembrane region" description="Helical" evidence="7">
    <location>
        <begin position="140"/>
        <end position="160"/>
    </location>
</feature>
<evidence type="ECO:0000256" key="3">
    <source>
        <dbReference type="ARBA" id="ARBA00022475"/>
    </source>
</evidence>
<evidence type="ECO:0000256" key="4">
    <source>
        <dbReference type="ARBA" id="ARBA00022692"/>
    </source>
</evidence>
<evidence type="ECO:0000256" key="7">
    <source>
        <dbReference type="RuleBase" id="RU363032"/>
    </source>
</evidence>